<name>A0A062VCE0_9EURY</name>
<keyword evidence="1" id="KW-0472">Membrane</keyword>
<evidence type="ECO:0000256" key="1">
    <source>
        <dbReference type="SAM" id="Phobius"/>
    </source>
</evidence>
<comment type="caution">
    <text evidence="2">The sequence shown here is derived from an EMBL/GenBank/DDBJ whole genome shotgun (WGS) entry which is preliminary data.</text>
</comment>
<sequence length="328" mass="36540">MLARKLFIYSLIILLTIYPASASEVSLNKWVLNITLRDDGLVEAVIQAEIENSNSLSLDGFSFVVPGSKVDIIDDQFISIPATGQVIEQQVVPGGIRVTINFNKPIKAGEKWNGRFSLIVEGWAVKQNLDYSIDIPIEAPQAIVSGKSTEVSVPEDADIRGQVFLPKSVELISVEPEPFRKLFQYDRIVPTWSPEKLHVGDTIRIKGSFSDVLNKIVEVDERSRSLSDRIKEATAQGIDTSEAEKHLTNANDYNNNQALASFWKKEYSVALEYAGYADDELTRAESSLSVKGEVKETPQTSEKTPGFEAPVLVFILLIIFMIRTYAKR</sequence>
<evidence type="ECO:0000313" key="3">
    <source>
        <dbReference type="Proteomes" id="UP000027153"/>
    </source>
</evidence>
<protein>
    <submittedName>
        <fullName evidence="2">Uncharacterized protein</fullName>
    </submittedName>
</protein>
<keyword evidence="3" id="KW-1185">Reference proteome</keyword>
<dbReference type="Proteomes" id="UP000027153">
    <property type="component" value="Unassembled WGS sequence"/>
</dbReference>
<evidence type="ECO:0000313" key="2">
    <source>
        <dbReference type="EMBL" id="KCZ73354.1"/>
    </source>
</evidence>
<keyword evidence="1" id="KW-0812">Transmembrane</keyword>
<dbReference type="AlphaFoldDB" id="A0A062VCE0"/>
<gene>
    <name evidence="2" type="ORF">ANME2D_00420</name>
</gene>
<dbReference type="RefSeq" id="WP_048088713.1">
    <property type="nucleotide sequence ID" value="NZ_JMIY01000001.1"/>
</dbReference>
<proteinExistence type="predicted"/>
<organism evidence="2 3">
    <name type="scientific">Candidatus Methanoperedens nitratireducens</name>
    <dbReference type="NCBI Taxonomy" id="1392998"/>
    <lineage>
        <taxon>Archaea</taxon>
        <taxon>Methanobacteriati</taxon>
        <taxon>Methanobacteriota</taxon>
        <taxon>Stenosarchaea group</taxon>
        <taxon>Methanomicrobia</taxon>
        <taxon>Methanosarcinales</taxon>
        <taxon>ANME-2 cluster</taxon>
        <taxon>Candidatus Methanoperedentaceae</taxon>
        <taxon>Candidatus Methanoperedens</taxon>
    </lineage>
</organism>
<accession>A0A062VCE0</accession>
<reference evidence="2 3" key="1">
    <citation type="journal article" date="2013" name="Nature">
        <title>Anaerobic oxidation of methane coupled to nitrate reduction in a novel archaeal lineage.</title>
        <authorList>
            <person name="Haroon M.F."/>
            <person name="Hu S."/>
            <person name="Shi Y."/>
            <person name="Imelfort M."/>
            <person name="Keller J."/>
            <person name="Hugenholtz P."/>
            <person name="Yuan Z."/>
            <person name="Tyson G.W."/>
        </authorList>
    </citation>
    <scope>NUCLEOTIDE SEQUENCE [LARGE SCALE GENOMIC DNA]</scope>
    <source>
        <strain evidence="2 3">ANME-2d</strain>
    </source>
</reference>
<dbReference type="OrthoDB" id="148004at2157"/>
<dbReference type="EMBL" id="JMIY01000001">
    <property type="protein sequence ID" value="KCZ73354.1"/>
    <property type="molecule type" value="Genomic_DNA"/>
</dbReference>
<feature type="transmembrane region" description="Helical" evidence="1">
    <location>
        <begin position="307"/>
        <end position="326"/>
    </location>
</feature>
<keyword evidence="1" id="KW-1133">Transmembrane helix</keyword>